<accession>A0ABT6ZFB2</accession>
<keyword evidence="1" id="KW-0812">Transmembrane</keyword>
<name>A0ABT6ZFB2_9MICO</name>
<sequence>MTATADGDDLAEVPELAEERTLPPWWVLLLVALAIAGIAFAIGRFSTFGVLGGSPTDDSAEAGFARDMQVHHAQAVDMAMTMYAKTDDEQLRSLAYDIATGQSAQRGEMYDWLVQWGLPQYGEPMAWMDAADSGHEHGGTDAEPMTDEEMREAMGMASEQELADLRAATGNDAQCQFLTLMIRHHEGAIPMADAVLELGSDERTLAVAERMKQAQTFEIDAMTSMQERFDCG</sequence>
<dbReference type="Proteomes" id="UP001321481">
    <property type="component" value="Unassembled WGS sequence"/>
</dbReference>
<evidence type="ECO:0000259" key="2">
    <source>
        <dbReference type="Pfam" id="PF03713"/>
    </source>
</evidence>
<feature type="transmembrane region" description="Helical" evidence="1">
    <location>
        <begin position="25"/>
        <end position="43"/>
    </location>
</feature>
<proteinExistence type="predicted"/>
<keyword evidence="1" id="KW-1133">Transmembrane helix</keyword>
<protein>
    <submittedName>
        <fullName evidence="3">DUF305 domain-containing protein</fullName>
    </submittedName>
</protein>
<dbReference type="Gene3D" id="1.20.1260.10">
    <property type="match status" value="1"/>
</dbReference>
<evidence type="ECO:0000256" key="1">
    <source>
        <dbReference type="SAM" id="Phobius"/>
    </source>
</evidence>
<evidence type="ECO:0000313" key="4">
    <source>
        <dbReference type="Proteomes" id="UP001321481"/>
    </source>
</evidence>
<dbReference type="InterPro" id="IPR012347">
    <property type="entry name" value="Ferritin-like"/>
</dbReference>
<keyword evidence="4" id="KW-1185">Reference proteome</keyword>
<evidence type="ECO:0000313" key="3">
    <source>
        <dbReference type="EMBL" id="MDJ1114828.1"/>
    </source>
</evidence>
<dbReference type="Pfam" id="PF03713">
    <property type="entry name" value="DUF305"/>
    <property type="match status" value="1"/>
</dbReference>
<comment type="caution">
    <text evidence="3">The sequence shown here is derived from an EMBL/GenBank/DDBJ whole genome shotgun (WGS) entry which is preliminary data.</text>
</comment>
<dbReference type="EMBL" id="JASJND010000006">
    <property type="protein sequence ID" value="MDJ1114828.1"/>
    <property type="molecule type" value="Genomic_DNA"/>
</dbReference>
<feature type="domain" description="DUF305" evidence="2">
    <location>
        <begin position="61"/>
        <end position="225"/>
    </location>
</feature>
<organism evidence="3 4">
    <name type="scientific">Microbacterium dauci</name>
    <dbReference type="NCBI Taxonomy" id="3048008"/>
    <lineage>
        <taxon>Bacteria</taxon>
        <taxon>Bacillati</taxon>
        <taxon>Actinomycetota</taxon>
        <taxon>Actinomycetes</taxon>
        <taxon>Micrococcales</taxon>
        <taxon>Microbacteriaceae</taxon>
        <taxon>Microbacterium</taxon>
    </lineage>
</organism>
<dbReference type="PANTHER" id="PTHR36933:SF1">
    <property type="entry name" value="SLL0788 PROTEIN"/>
    <property type="match status" value="1"/>
</dbReference>
<dbReference type="RefSeq" id="WP_283716490.1">
    <property type="nucleotide sequence ID" value="NZ_JASJND010000006.1"/>
</dbReference>
<reference evidence="3 4" key="1">
    <citation type="submission" date="2023-05" db="EMBL/GenBank/DDBJ databases">
        <title>Microbacterium dauci sp.nov., Isolated from Carrot Rhizosphere Soil.</title>
        <authorList>
            <person name="Xiao Z."/>
            <person name="Zheng J."/>
        </authorList>
    </citation>
    <scope>NUCLEOTIDE SEQUENCE [LARGE SCALE GENOMIC DNA]</scope>
    <source>
        <strain evidence="3 4">LX3-4</strain>
    </source>
</reference>
<keyword evidence="1" id="KW-0472">Membrane</keyword>
<dbReference type="InterPro" id="IPR005183">
    <property type="entry name" value="DUF305_CopM-like"/>
</dbReference>
<dbReference type="PANTHER" id="PTHR36933">
    <property type="entry name" value="SLL0788 PROTEIN"/>
    <property type="match status" value="1"/>
</dbReference>
<gene>
    <name evidence="3" type="ORF">QNI14_10220</name>
</gene>